<evidence type="ECO:0000313" key="2">
    <source>
        <dbReference type="EMBL" id="KAF8764735.1"/>
    </source>
</evidence>
<name>A0A8T0E3H7_ARGBR</name>
<evidence type="ECO:0000313" key="3">
    <source>
        <dbReference type="Proteomes" id="UP000807504"/>
    </source>
</evidence>
<reference evidence="2" key="2">
    <citation type="submission" date="2020-06" db="EMBL/GenBank/DDBJ databases">
        <authorList>
            <person name="Sheffer M."/>
        </authorList>
    </citation>
    <scope>NUCLEOTIDE SEQUENCE</scope>
</reference>
<dbReference type="EMBL" id="JABXBU010002231">
    <property type="protein sequence ID" value="KAF8764735.1"/>
    <property type="molecule type" value="Genomic_DNA"/>
</dbReference>
<sequence>MQQELANPRKKSFLGSILPHLHRSCREESNVLLRFLLLWAILSSFSCLSVAQWDAGVGDQDNGRKAALWGLERALLLSLTFHYSSMLFMSVIL</sequence>
<reference evidence="2" key="1">
    <citation type="journal article" date="2020" name="bioRxiv">
        <title>Chromosome-level reference genome of the European wasp spider Argiope bruennichi: a resource for studies on range expansion and evolutionary adaptation.</title>
        <authorList>
            <person name="Sheffer M.M."/>
            <person name="Hoppe A."/>
            <person name="Krehenwinkel H."/>
            <person name="Uhl G."/>
            <person name="Kuss A.W."/>
            <person name="Jensen L."/>
            <person name="Jensen C."/>
            <person name="Gillespie R.G."/>
            <person name="Hoff K.J."/>
            <person name="Prost S."/>
        </authorList>
    </citation>
    <scope>NUCLEOTIDE SEQUENCE</scope>
</reference>
<accession>A0A8T0E3H7</accession>
<protein>
    <submittedName>
        <fullName evidence="2">Uncharacterized protein</fullName>
    </submittedName>
</protein>
<proteinExistence type="predicted"/>
<dbReference type="AlphaFoldDB" id="A0A8T0E3H7"/>
<gene>
    <name evidence="2" type="ORF">HNY73_022785</name>
</gene>
<feature type="transmembrane region" description="Helical" evidence="1">
    <location>
        <begin position="73"/>
        <end position="92"/>
    </location>
</feature>
<comment type="caution">
    <text evidence="2">The sequence shown here is derived from an EMBL/GenBank/DDBJ whole genome shotgun (WGS) entry which is preliminary data.</text>
</comment>
<feature type="transmembrane region" description="Helical" evidence="1">
    <location>
        <begin position="31"/>
        <end position="53"/>
    </location>
</feature>
<organism evidence="2 3">
    <name type="scientific">Argiope bruennichi</name>
    <name type="common">Wasp spider</name>
    <name type="synonym">Aranea bruennichi</name>
    <dbReference type="NCBI Taxonomy" id="94029"/>
    <lineage>
        <taxon>Eukaryota</taxon>
        <taxon>Metazoa</taxon>
        <taxon>Ecdysozoa</taxon>
        <taxon>Arthropoda</taxon>
        <taxon>Chelicerata</taxon>
        <taxon>Arachnida</taxon>
        <taxon>Araneae</taxon>
        <taxon>Araneomorphae</taxon>
        <taxon>Entelegynae</taxon>
        <taxon>Araneoidea</taxon>
        <taxon>Araneidae</taxon>
        <taxon>Argiope</taxon>
    </lineage>
</organism>
<keyword evidence="1" id="KW-1133">Transmembrane helix</keyword>
<evidence type="ECO:0000256" key="1">
    <source>
        <dbReference type="SAM" id="Phobius"/>
    </source>
</evidence>
<dbReference type="Proteomes" id="UP000807504">
    <property type="component" value="Unassembled WGS sequence"/>
</dbReference>
<keyword evidence="3" id="KW-1185">Reference proteome</keyword>
<keyword evidence="1" id="KW-0812">Transmembrane</keyword>
<keyword evidence="1" id="KW-0472">Membrane</keyword>